<organism evidence="1 2">
    <name type="scientific">Lindgomyces ingoldianus</name>
    <dbReference type="NCBI Taxonomy" id="673940"/>
    <lineage>
        <taxon>Eukaryota</taxon>
        <taxon>Fungi</taxon>
        <taxon>Dikarya</taxon>
        <taxon>Ascomycota</taxon>
        <taxon>Pezizomycotina</taxon>
        <taxon>Dothideomycetes</taxon>
        <taxon>Pleosporomycetidae</taxon>
        <taxon>Pleosporales</taxon>
        <taxon>Lindgomycetaceae</taxon>
        <taxon>Lindgomyces</taxon>
    </lineage>
</organism>
<comment type="caution">
    <text evidence="1">The sequence shown here is derived from an EMBL/GenBank/DDBJ whole genome shotgun (WGS) entry which is preliminary data.</text>
</comment>
<dbReference type="EMBL" id="MU003517">
    <property type="protein sequence ID" value="KAF2468102.1"/>
    <property type="molecule type" value="Genomic_DNA"/>
</dbReference>
<name>A0ACB6QP90_9PLEO</name>
<evidence type="ECO:0000313" key="2">
    <source>
        <dbReference type="Proteomes" id="UP000799755"/>
    </source>
</evidence>
<evidence type="ECO:0000313" key="1">
    <source>
        <dbReference type="EMBL" id="KAF2468102.1"/>
    </source>
</evidence>
<dbReference type="Proteomes" id="UP000799755">
    <property type="component" value="Unassembled WGS sequence"/>
</dbReference>
<keyword evidence="2" id="KW-1185">Reference proteome</keyword>
<sequence>MAPSFPPDDTSTDLQSQIAHLSSGHPPSLDITAAALLATFSDNRPPTSQGDDEDGIEDIHGGGISLLDSSQSVFTAVPSTMSVPEPISDSNPEISLFSTSWPADMSMHDFLDQHPTAFEFLSMGSVPVPAFSTLASMPDELIGFETFAQGNLHELDVEPDHSNGENPNAQDKESFVDISTFVRQYVPRPKDVFLVGLDAVKQPETIIREDLRGDECDFQGINWSLLNIPRQSVRAKRAAFEITRLRSRLGNVRQQWPNETPNVDNFFSFRRMVSTHRAYISHFQLRNLLASTSKNDIFYSTRDQVMGTDPSGAPARCVMDLSKSKSEGRNILITTLAAAENFLIVGGFCGEYALTNLASEHGMPTTIGRAIHKTHIVPSPITNHIHMFNSRSNYTPQAVLCSNDNRLRILDCESNTFTHSFLYANPVNCSATSPNGRLRVVVGDFHETLITNAETGQAFETLNMHVDDVFACDWADDGIHVATAAQDHRIVIWDARNWSQPLNILNSELSTPRSLKFSPIGSGPRVLISAESDDYVNVINAQTFETRQVFDFFGKTAGISLSPDGSSLFVANSDPRFGGIIELERCGWGNTKEEKMWNGARNEYTPVDWMDDDTIDDNCDIVSTWQERNRRGVEIAGLMV</sequence>
<gene>
    <name evidence="1" type="ORF">BDR25DRAFT_57741</name>
</gene>
<accession>A0ACB6QP90</accession>
<proteinExistence type="predicted"/>
<reference evidence="1" key="1">
    <citation type="journal article" date="2020" name="Stud. Mycol.">
        <title>101 Dothideomycetes genomes: a test case for predicting lifestyles and emergence of pathogens.</title>
        <authorList>
            <person name="Haridas S."/>
            <person name="Albert R."/>
            <person name="Binder M."/>
            <person name="Bloem J."/>
            <person name="Labutti K."/>
            <person name="Salamov A."/>
            <person name="Andreopoulos B."/>
            <person name="Baker S."/>
            <person name="Barry K."/>
            <person name="Bills G."/>
            <person name="Bluhm B."/>
            <person name="Cannon C."/>
            <person name="Castanera R."/>
            <person name="Culley D."/>
            <person name="Daum C."/>
            <person name="Ezra D."/>
            <person name="Gonzalez J."/>
            <person name="Henrissat B."/>
            <person name="Kuo A."/>
            <person name="Liang C."/>
            <person name="Lipzen A."/>
            <person name="Lutzoni F."/>
            <person name="Magnuson J."/>
            <person name="Mondo S."/>
            <person name="Nolan M."/>
            <person name="Ohm R."/>
            <person name="Pangilinan J."/>
            <person name="Park H.-J."/>
            <person name="Ramirez L."/>
            <person name="Alfaro M."/>
            <person name="Sun H."/>
            <person name="Tritt A."/>
            <person name="Yoshinaga Y."/>
            <person name="Zwiers L.-H."/>
            <person name="Turgeon B."/>
            <person name="Goodwin S."/>
            <person name="Spatafora J."/>
            <person name="Crous P."/>
            <person name="Grigoriev I."/>
        </authorList>
    </citation>
    <scope>NUCLEOTIDE SEQUENCE</scope>
    <source>
        <strain evidence="1">ATCC 200398</strain>
    </source>
</reference>
<protein>
    <submittedName>
        <fullName evidence="1">YVTN repeat-like/Quino protein amine dehydrogenase</fullName>
    </submittedName>
</protein>